<name>A0A1M6A2Z6_9BACT</name>
<dbReference type="AlphaFoldDB" id="A0A1M6A2Z6"/>
<keyword evidence="2" id="KW-0732">Signal</keyword>
<evidence type="ECO:0000259" key="3">
    <source>
        <dbReference type="Pfam" id="PF15902"/>
    </source>
</evidence>
<evidence type="ECO:0000313" key="5">
    <source>
        <dbReference type="Proteomes" id="UP000184050"/>
    </source>
</evidence>
<organism evidence="4 5">
    <name type="scientific">Tangfeifania diversioriginum</name>
    <dbReference type="NCBI Taxonomy" id="1168035"/>
    <lineage>
        <taxon>Bacteria</taxon>
        <taxon>Pseudomonadati</taxon>
        <taxon>Bacteroidota</taxon>
        <taxon>Bacteroidia</taxon>
        <taxon>Marinilabiliales</taxon>
        <taxon>Prolixibacteraceae</taxon>
        <taxon>Tangfeifania</taxon>
    </lineage>
</organism>
<dbReference type="Gene3D" id="2.130.10.10">
    <property type="entry name" value="YVTN repeat-like/Quinoprotein amine dehydrogenase"/>
    <property type="match status" value="4"/>
</dbReference>
<dbReference type="InterPro" id="IPR031778">
    <property type="entry name" value="Sortilin_N"/>
</dbReference>
<dbReference type="SUPFAM" id="SSF110296">
    <property type="entry name" value="Oligoxyloglucan reducing end-specific cellobiohydrolase"/>
    <property type="match status" value="1"/>
</dbReference>
<feature type="domain" description="Sortilin N-terminal" evidence="3">
    <location>
        <begin position="133"/>
        <end position="262"/>
    </location>
</feature>
<dbReference type="Pfam" id="PF15902">
    <property type="entry name" value="Sortilin-Vps10"/>
    <property type="match status" value="1"/>
</dbReference>
<sequence length="1093" mass="122233">MRKITLLLSFLLFAASVTLAKKNESSKNEKGDTIITSSLVSGLKFRSIGPAWASGRISDFAVNPDNPKEYYVAVASGNVWKTTNNGTTWNPIFDNYGAYSIGVVKMDPNNHNIIWVGTGENNHQRALSYGDGVYKSLDGGKSFKNMGLKESRQIGGIVIDPRNSDVVFAAAEGSAWGPGGDRGLYKSTDGGEAWNKVLEISENTGINNVVIDPANPDILYATSEQRRRTHFTKIGGGPESAVYKSTDNGETWRKIMKGLPSVHIGGMGIDVSPVNPNYVYLIVEAAEDKGGFFRSTDNGESWEKMSDHHSSGQYYNEIFCDPEDVDKVYSVETYTHFTTDGGKSWTRLNLRNRHVDDHALWIDPADTDHLIIGGDGGIYETWDAGATFDFKENLPVTQFYRVHVDNEEPFYNIYGGTQDNNTMGGPSRNLTRDGVVNDEWYVTMGGDGFFIATDPNNPDIVYTEYQYGNLYRYDKKSGQTVNIKPRERKGELTYKWNWNAPMFVSPHKGTRLYHAANKVFRSDDRGDTWEVISDDLTAQVDRNSFPVMGKYWPADAVVKDVSTSQWGTIVSLAESPVKEGLLYAGTDDGVISVTENGGESWTQVKSFPGVPEYTYVSDIWPDRFDENVVYATFNNLKRDDFKPYVFKSTDKGQSWENISGNLPDNGTVHTIIQDHVRPELFFVGTEFGAFFTIDNGENWVQLKSGIPTIAVYDIAIQERENDLVLATFGRGFYILDDYSPLRQLNHEMVENDALLFNIKDAQMFIQTSNKSNQGDTYFKAPNPSFGATFTYYIKEVPKTQEQLRKEKEKELFEKGEPIPHPTWRELQLEEKAEPSHLIFTVYDEGGNVVRQLTKSPSKGMNRINWDLRYSMPTAVRVNNGFNPASGGNRGNGILVLPGNYSVDMKLWHEGEITNLAGPVDFSVKKLNLATLPAVDYSENVEFNEKASKLAIAMVGSNRLIDELISKVEHFKEAIYSTPEASQQLMDKARELGKELEKLNFKMNGVPAKASGEEVPPAQVPLYDRLGHVTRATASSTSGLTTTQIEGFEILEEEFPPVLNALKRIVDQDIPAMEAELNKLNAPWTPGRLPVWNK</sequence>
<proteinExistence type="predicted"/>
<accession>A0A1M6A2Z6</accession>
<keyword evidence="1" id="KW-0677">Repeat</keyword>
<dbReference type="RefSeq" id="WP_073163802.1">
    <property type="nucleotide sequence ID" value="NZ_FQZE01000001.1"/>
</dbReference>
<dbReference type="EMBL" id="FQZE01000001">
    <property type="protein sequence ID" value="SHI30788.1"/>
    <property type="molecule type" value="Genomic_DNA"/>
</dbReference>
<dbReference type="InterPro" id="IPR015943">
    <property type="entry name" value="WD40/YVTN_repeat-like_dom_sf"/>
</dbReference>
<dbReference type="PANTHER" id="PTHR43739">
    <property type="entry name" value="XYLOGLUCANASE (EUROFUNG)"/>
    <property type="match status" value="1"/>
</dbReference>
<dbReference type="OrthoDB" id="9757809at2"/>
<dbReference type="InterPro" id="IPR052025">
    <property type="entry name" value="Xyloglucanase_GH74"/>
</dbReference>
<dbReference type="PANTHER" id="PTHR43739:SF5">
    <property type="entry name" value="EXO-ALPHA-SIALIDASE"/>
    <property type="match status" value="1"/>
</dbReference>
<evidence type="ECO:0000256" key="1">
    <source>
        <dbReference type="ARBA" id="ARBA00022737"/>
    </source>
</evidence>
<keyword evidence="5" id="KW-1185">Reference proteome</keyword>
<reference evidence="4 5" key="1">
    <citation type="submission" date="2016-11" db="EMBL/GenBank/DDBJ databases">
        <authorList>
            <person name="Jaros S."/>
            <person name="Januszkiewicz K."/>
            <person name="Wedrychowicz H."/>
        </authorList>
    </citation>
    <scope>NUCLEOTIDE SEQUENCE [LARGE SCALE GENOMIC DNA]</scope>
    <source>
        <strain evidence="4 5">DSM 27063</strain>
    </source>
</reference>
<feature type="chain" id="PRO_5012070462" description="Sortilin N-terminal domain-containing protein" evidence="2">
    <location>
        <begin position="21"/>
        <end position="1093"/>
    </location>
</feature>
<protein>
    <recommendedName>
        <fullName evidence="3">Sortilin N-terminal domain-containing protein</fullName>
    </recommendedName>
</protein>
<dbReference type="Proteomes" id="UP000184050">
    <property type="component" value="Unassembled WGS sequence"/>
</dbReference>
<gene>
    <name evidence="4" type="ORF">SAMN05444280_10139</name>
</gene>
<evidence type="ECO:0000313" key="4">
    <source>
        <dbReference type="EMBL" id="SHI30788.1"/>
    </source>
</evidence>
<dbReference type="SUPFAM" id="SSF50939">
    <property type="entry name" value="Sialidases"/>
    <property type="match status" value="1"/>
</dbReference>
<dbReference type="STRING" id="1168035.SAMN05444280_10139"/>
<dbReference type="InterPro" id="IPR036278">
    <property type="entry name" value="Sialidase_sf"/>
</dbReference>
<evidence type="ECO:0000256" key="2">
    <source>
        <dbReference type="SAM" id="SignalP"/>
    </source>
</evidence>
<feature type="signal peptide" evidence="2">
    <location>
        <begin position="1"/>
        <end position="20"/>
    </location>
</feature>
<dbReference type="CDD" id="cd15482">
    <property type="entry name" value="Sialidase_non-viral"/>
    <property type="match status" value="1"/>
</dbReference>
<dbReference type="GO" id="GO:0010411">
    <property type="term" value="P:xyloglucan metabolic process"/>
    <property type="evidence" value="ECO:0007669"/>
    <property type="project" value="TreeGrafter"/>
</dbReference>